<feature type="region of interest" description="Disordered" evidence="1">
    <location>
        <begin position="133"/>
        <end position="173"/>
    </location>
</feature>
<feature type="region of interest" description="Disordered" evidence="1">
    <location>
        <begin position="42"/>
        <end position="86"/>
    </location>
</feature>
<dbReference type="Pfam" id="PF14383">
    <property type="entry name" value="VARLMGL"/>
    <property type="match status" value="1"/>
</dbReference>
<dbReference type="InterPro" id="IPR032795">
    <property type="entry name" value="DUF3741-assoc"/>
</dbReference>
<protein>
    <recommendedName>
        <fullName evidence="2">DUF3741 domain-containing protein</fullName>
    </recommendedName>
</protein>
<accession>V4LVR0</accession>
<dbReference type="OrthoDB" id="1939700at2759"/>
<name>V4LVR0_EUTSA</name>
<dbReference type="EMBL" id="KI517384">
    <property type="protein sequence ID" value="ESQ54760.1"/>
    <property type="molecule type" value="Genomic_DNA"/>
</dbReference>
<dbReference type="PANTHER" id="PTHR37751:SF3">
    <property type="entry name" value="DUF3741 DOMAIN-CONTAINING PROTEIN"/>
    <property type="match status" value="1"/>
</dbReference>
<reference evidence="3 4" key="1">
    <citation type="journal article" date="2013" name="Front. Plant Sci.">
        <title>The Reference Genome of the Halophytic Plant Eutrema salsugineum.</title>
        <authorList>
            <person name="Yang R."/>
            <person name="Jarvis D.E."/>
            <person name="Chen H."/>
            <person name="Beilstein M.A."/>
            <person name="Grimwood J."/>
            <person name="Jenkins J."/>
            <person name="Shu S."/>
            <person name="Prochnik S."/>
            <person name="Xin M."/>
            <person name="Ma C."/>
            <person name="Schmutz J."/>
            <person name="Wing R.A."/>
            <person name="Mitchell-Olds T."/>
            <person name="Schumaker K.S."/>
            <person name="Wang X."/>
        </authorList>
    </citation>
    <scope>NUCLEOTIDE SEQUENCE [LARGE SCALE GENOMIC DNA]</scope>
</reference>
<dbReference type="KEGG" id="eus:EUTSA_v10025080mg"/>
<keyword evidence="4" id="KW-1185">Reference proteome</keyword>
<feature type="compositionally biased region" description="Basic and acidic residues" evidence="1">
    <location>
        <begin position="284"/>
        <end position="293"/>
    </location>
</feature>
<evidence type="ECO:0000313" key="3">
    <source>
        <dbReference type="EMBL" id="ESQ54760.1"/>
    </source>
</evidence>
<dbReference type="AlphaFoldDB" id="V4LVR0"/>
<dbReference type="Proteomes" id="UP000030689">
    <property type="component" value="Unassembled WGS sequence"/>
</dbReference>
<evidence type="ECO:0000256" key="1">
    <source>
        <dbReference type="SAM" id="MobiDB-lite"/>
    </source>
</evidence>
<feature type="compositionally biased region" description="Polar residues" evidence="1">
    <location>
        <begin position="67"/>
        <end position="78"/>
    </location>
</feature>
<organism evidence="3 4">
    <name type="scientific">Eutrema salsugineum</name>
    <name type="common">Saltwater cress</name>
    <name type="synonym">Sisymbrium salsugineum</name>
    <dbReference type="NCBI Taxonomy" id="72664"/>
    <lineage>
        <taxon>Eukaryota</taxon>
        <taxon>Viridiplantae</taxon>
        <taxon>Streptophyta</taxon>
        <taxon>Embryophyta</taxon>
        <taxon>Tracheophyta</taxon>
        <taxon>Spermatophyta</taxon>
        <taxon>Magnoliopsida</taxon>
        <taxon>eudicotyledons</taxon>
        <taxon>Gunneridae</taxon>
        <taxon>Pentapetalae</taxon>
        <taxon>rosids</taxon>
        <taxon>malvids</taxon>
        <taxon>Brassicales</taxon>
        <taxon>Brassicaceae</taxon>
        <taxon>Eutremeae</taxon>
        <taxon>Eutrema</taxon>
    </lineage>
</organism>
<evidence type="ECO:0000313" key="4">
    <source>
        <dbReference type="Proteomes" id="UP000030689"/>
    </source>
</evidence>
<sequence>MGREWYNGGRSSKSNNKSSEAKGCITALYHFFQFHHFHFPSRNHHHQPSIDSPSRNPKDLVAPRNSLELTEQSPLSTNYKERDSLNIPVGGKRSKLGAILVDTSSDICNSPRTNTPNVVARLMGLDLLPDNLDLSRSSRNSVRGHRLSKNDSGTISLPESPRVSSARKSDSDIRRLSLQLNRENKHEEFGRWRLKELKQDEERRSPRHNGRHLVKQMKQRVITRRLGMDITNLLENRRAGAAQNQIEHRKVFSKKENTSSSNPTFVFKQDKISQRPRKVTLSQDSKENLKRVNEQTQRPINGFRKSDSEPKFYPHPTHNNRNKQRKAFISISTHSKPDHCDPLDMKKCKKIPKSNDIFNISVASSAVSATEIHRTQMKRAEEPERNADATICSGKTYKCEEKQKFPQETRNSNFCDSTTISATLSSVRGTEIDFEHLPVRKKLEEEEGRVVAEIERRIVDALVLETVKTAAFNGVKRGV</sequence>
<proteinExistence type="predicted"/>
<dbReference type="OMA" id="NRENKHE"/>
<dbReference type="PANTHER" id="PTHR37751">
    <property type="entry name" value="LOW PROTEIN: M-PHASE INDUCER PHOSPHATASE-LIKE PROTEIN"/>
    <property type="match status" value="1"/>
</dbReference>
<dbReference type="eggNOG" id="ENOG502RST5">
    <property type="taxonomic scope" value="Eukaryota"/>
</dbReference>
<dbReference type="Gramene" id="ESQ54760">
    <property type="protein sequence ID" value="ESQ54760"/>
    <property type="gene ID" value="EUTSA_v10025080mg"/>
</dbReference>
<evidence type="ECO:0000259" key="2">
    <source>
        <dbReference type="Pfam" id="PF14383"/>
    </source>
</evidence>
<gene>
    <name evidence="3" type="ORF">EUTSA_v10025080mg</name>
</gene>
<feature type="domain" description="DUF3741" evidence="2">
    <location>
        <begin position="104"/>
        <end position="131"/>
    </location>
</feature>
<feature type="region of interest" description="Disordered" evidence="1">
    <location>
        <begin position="272"/>
        <end position="323"/>
    </location>
</feature>